<accession>A0A1D1W2A2</accession>
<protein>
    <submittedName>
        <fullName evidence="1">Uncharacterized protein</fullName>
    </submittedName>
</protein>
<reference evidence="1 2" key="1">
    <citation type="journal article" date="2016" name="Nat. Commun.">
        <title>Extremotolerant tardigrade genome and improved radiotolerance of human cultured cells by tardigrade-unique protein.</title>
        <authorList>
            <person name="Hashimoto T."/>
            <person name="Horikawa D.D."/>
            <person name="Saito Y."/>
            <person name="Kuwahara H."/>
            <person name="Kozuka-Hata H."/>
            <person name="Shin-I T."/>
            <person name="Minakuchi Y."/>
            <person name="Ohishi K."/>
            <person name="Motoyama A."/>
            <person name="Aizu T."/>
            <person name="Enomoto A."/>
            <person name="Kondo K."/>
            <person name="Tanaka S."/>
            <person name="Hara Y."/>
            <person name="Koshikawa S."/>
            <person name="Sagara H."/>
            <person name="Miura T."/>
            <person name="Yokobori S."/>
            <person name="Miyagawa K."/>
            <person name="Suzuki Y."/>
            <person name="Kubo T."/>
            <person name="Oyama M."/>
            <person name="Kohara Y."/>
            <person name="Fujiyama A."/>
            <person name="Arakawa K."/>
            <person name="Katayama T."/>
            <person name="Toyoda A."/>
            <person name="Kunieda T."/>
        </authorList>
    </citation>
    <scope>NUCLEOTIDE SEQUENCE [LARGE SCALE GENOMIC DNA]</scope>
    <source>
        <strain evidence="1 2">YOKOZUNA-1</strain>
    </source>
</reference>
<name>A0A1D1W2A2_RAMVA</name>
<gene>
    <name evidence="1" type="primary">RvY_15237-1</name>
    <name evidence="1" type="synonym">RvY_15237.1</name>
    <name evidence="1" type="ORF">RvY_15237</name>
</gene>
<dbReference type="AlphaFoldDB" id="A0A1D1W2A2"/>
<evidence type="ECO:0000313" key="1">
    <source>
        <dbReference type="EMBL" id="GAV05049.1"/>
    </source>
</evidence>
<dbReference type="EMBL" id="BDGG01000011">
    <property type="protein sequence ID" value="GAV05049.1"/>
    <property type="molecule type" value="Genomic_DNA"/>
</dbReference>
<dbReference type="Proteomes" id="UP000186922">
    <property type="component" value="Unassembled WGS sequence"/>
</dbReference>
<proteinExistence type="predicted"/>
<sequence>MIPPGHWKDQILFPPVQRFPRHLSYQKTESCCLKRDILPSFPLRCCETTLHIFDVQARDHFPYITRGTVQTERNSKNGTCPMRELSAATECFVSQCFPASEEKVSQERPHQLSQHQTSTCVMNFSQL</sequence>
<organism evidence="1 2">
    <name type="scientific">Ramazzottius varieornatus</name>
    <name type="common">Water bear</name>
    <name type="synonym">Tardigrade</name>
    <dbReference type="NCBI Taxonomy" id="947166"/>
    <lineage>
        <taxon>Eukaryota</taxon>
        <taxon>Metazoa</taxon>
        <taxon>Ecdysozoa</taxon>
        <taxon>Tardigrada</taxon>
        <taxon>Eutardigrada</taxon>
        <taxon>Parachela</taxon>
        <taxon>Hypsibioidea</taxon>
        <taxon>Ramazzottiidae</taxon>
        <taxon>Ramazzottius</taxon>
    </lineage>
</organism>
<keyword evidence="2" id="KW-1185">Reference proteome</keyword>
<comment type="caution">
    <text evidence="1">The sequence shown here is derived from an EMBL/GenBank/DDBJ whole genome shotgun (WGS) entry which is preliminary data.</text>
</comment>
<evidence type="ECO:0000313" key="2">
    <source>
        <dbReference type="Proteomes" id="UP000186922"/>
    </source>
</evidence>